<comment type="similarity">
    <text evidence="5">Belongs to the PTH family.</text>
</comment>
<dbReference type="GO" id="GO:0004045">
    <property type="term" value="F:peptidyl-tRNA hydrolase activity"/>
    <property type="evidence" value="ECO:0007669"/>
    <property type="project" value="UniProtKB-EC"/>
</dbReference>
<evidence type="ECO:0000256" key="5">
    <source>
        <dbReference type="ARBA" id="ARBA00038063"/>
    </source>
</evidence>
<dbReference type="EMBL" id="NAJQ01000705">
    <property type="protein sequence ID" value="TKA65805.1"/>
    <property type="molecule type" value="Genomic_DNA"/>
</dbReference>
<gene>
    <name evidence="6" type="ORF">B0A55_09614</name>
</gene>
<dbReference type="PROSITE" id="PS01196">
    <property type="entry name" value="PEPT_TRNA_HYDROL_2"/>
    <property type="match status" value="1"/>
</dbReference>
<organism evidence="6 7">
    <name type="scientific">Friedmanniomyces simplex</name>
    <dbReference type="NCBI Taxonomy" id="329884"/>
    <lineage>
        <taxon>Eukaryota</taxon>
        <taxon>Fungi</taxon>
        <taxon>Dikarya</taxon>
        <taxon>Ascomycota</taxon>
        <taxon>Pezizomycotina</taxon>
        <taxon>Dothideomycetes</taxon>
        <taxon>Dothideomycetidae</taxon>
        <taxon>Mycosphaerellales</taxon>
        <taxon>Teratosphaeriaceae</taxon>
        <taxon>Friedmanniomyces</taxon>
    </lineage>
</organism>
<dbReference type="Pfam" id="PF01195">
    <property type="entry name" value="Pept_tRNA_hydro"/>
    <property type="match status" value="1"/>
</dbReference>
<keyword evidence="4" id="KW-0694">RNA-binding</keyword>
<keyword evidence="3" id="KW-0378">Hydrolase</keyword>
<dbReference type="AlphaFoldDB" id="A0A4U0WVN8"/>
<dbReference type="CDD" id="cd12148">
    <property type="entry name" value="fungal_TF_MHR"/>
    <property type="match status" value="1"/>
</dbReference>
<comment type="caution">
    <text evidence="6">The sequence shown here is derived from an EMBL/GenBank/DDBJ whole genome shotgun (WGS) entry which is preliminary data.</text>
</comment>
<dbReference type="GO" id="GO:0000049">
    <property type="term" value="F:tRNA binding"/>
    <property type="evidence" value="ECO:0007669"/>
    <property type="project" value="UniProtKB-KW"/>
</dbReference>
<dbReference type="PANTHER" id="PTHR17224:SF1">
    <property type="entry name" value="PEPTIDYL-TRNA HYDROLASE"/>
    <property type="match status" value="1"/>
</dbReference>
<sequence length="788" mass="86426">MQQAPLDIPGSVPTSYPGANFPLPAIPVDLQFDTLLDPGTYVDGPFDPAWFDLDPDIYYANQNNSCGFIPNAHIVDEVDRNDFKHGSETATGTPMSISALVSFAGTGTGSSSLWPPEDQIKTSAIITDEREHEMAYLIRHFTEFLGPWMDLFDKDKHFSQSVPLKALRDALLRNAIAAVAAKQLGRVRGQKSFCGNQCQRPSRMEVLDDLVEVDWFYKAANYYDKAIAFSRVYLEALSGSLSHPMSVNKSDDLLVAVSIFSLYESLDNREMGWLQHLAGLKSLLTAVSANQQEIGPPMPSISVARKACFWHFARSDYSAAYINRRRTYLDTEDLDSWRSCGLQVQDNGALYADTIDVRSETSQCRQRVQLVSHTLIWLVLRVTNYLAQDSNHPPAEQLVIWDTLNAQLDAFYGSLPETFQPCAQIRYPLSTRNHRGGDSGCQLTEVFFSSSSSASSVQLYHFARILLLLNKPRDRSGISRLQAYREVSSEAIKHAREIVGVALGRPAPAVRVEMLLPLYIAGGCLEGEEERKVVLEIMQAIEKDTGCSTEVTVRTLLNEWGDATPVLSTEDGIGATVSATNSNKRRKSTGAPMSTARTLPLLICSVGNPGSTYANTLHSAGHTVVSRLAEHLGYTGLRKEREWGNGLVARPAINGGAGDWTLWQSTSYMNDSGKGVRAAYTAWAKHIPVGEEGKLVVLHDELEKPLGAVTVRTAPGASAKGHNGIKSIMSVIGGTPLARIGIGIGRPASRERDEVAHYVLKKMTPAEKAKIEGCVEEVVAKLRQLEKG</sequence>
<dbReference type="InterPro" id="IPR018171">
    <property type="entry name" value="Pept_tRNA_hydro_CS"/>
</dbReference>
<dbReference type="Proteomes" id="UP000309340">
    <property type="component" value="Unassembled WGS sequence"/>
</dbReference>
<reference evidence="6 7" key="1">
    <citation type="submission" date="2017-03" db="EMBL/GenBank/DDBJ databases">
        <title>Genomes of endolithic fungi from Antarctica.</title>
        <authorList>
            <person name="Coleine C."/>
            <person name="Masonjones S."/>
            <person name="Stajich J.E."/>
        </authorList>
    </citation>
    <scope>NUCLEOTIDE SEQUENCE [LARGE SCALE GENOMIC DNA]</scope>
    <source>
        <strain evidence="6 7">CCFEE 5184</strain>
    </source>
</reference>
<dbReference type="InterPro" id="IPR021858">
    <property type="entry name" value="Fun_TF"/>
</dbReference>
<protein>
    <recommendedName>
        <fullName evidence="1">peptidyl-tRNA hydrolase</fullName>
        <ecNumber evidence="1">3.1.1.29</ecNumber>
    </recommendedName>
</protein>
<evidence type="ECO:0000313" key="7">
    <source>
        <dbReference type="Proteomes" id="UP000309340"/>
    </source>
</evidence>
<keyword evidence="2" id="KW-0820">tRNA-binding</keyword>
<accession>A0A4U0WVN8</accession>
<dbReference type="PANTHER" id="PTHR17224">
    <property type="entry name" value="PEPTIDYL-TRNA HYDROLASE"/>
    <property type="match status" value="1"/>
</dbReference>
<dbReference type="STRING" id="329884.A0A4U0WVN8"/>
<evidence type="ECO:0000313" key="6">
    <source>
        <dbReference type="EMBL" id="TKA65805.1"/>
    </source>
</evidence>
<evidence type="ECO:0000256" key="2">
    <source>
        <dbReference type="ARBA" id="ARBA00022555"/>
    </source>
</evidence>
<name>A0A4U0WVN8_9PEZI</name>
<dbReference type="InterPro" id="IPR001328">
    <property type="entry name" value="Pept_tRNA_hydro"/>
</dbReference>
<proteinExistence type="inferred from homology"/>
<evidence type="ECO:0000256" key="4">
    <source>
        <dbReference type="ARBA" id="ARBA00022884"/>
    </source>
</evidence>
<evidence type="ECO:0000256" key="3">
    <source>
        <dbReference type="ARBA" id="ARBA00022801"/>
    </source>
</evidence>
<dbReference type="Gene3D" id="3.40.50.1470">
    <property type="entry name" value="Peptidyl-tRNA hydrolase"/>
    <property type="match status" value="1"/>
</dbReference>
<dbReference type="EC" id="3.1.1.29" evidence="1"/>
<keyword evidence="7" id="KW-1185">Reference proteome</keyword>
<dbReference type="InterPro" id="IPR036416">
    <property type="entry name" value="Pept_tRNA_hydro_sf"/>
</dbReference>
<dbReference type="OrthoDB" id="5418899at2759"/>
<dbReference type="Pfam" id="PF11951">
    <property type="entry name" value="Fungal_trans_2"/>
    <property type="match status" value="1"/>
</dbReference>
<dbReference type="CDD" id="cd00462">
    <property type="entry name" value="PTH"/>
    <property type="match status" value="1"/>
</dbReference>
<dbReference type="SUPFAM" id="SSF53178">
    <property type="entry name" value="Peptidyl-tRNA hydrolase-like"/>
    <property type="match status" value="1"/>
</dbReference>
<dbReference type="NCBIfam" id="TIGR00447">
    <property type="entry name" value="pth"/>
    <property type="match status" value="1"/>
</dbReference>
<evidence type="ECO:0000256" key="1">
    <source>
        <dbReference type="ARBA" id="ARBA00013260"/>
    </source>
</evidence>